<name>A0AAX2I0C8_YERPE</name>
<dbReference type="KEGG" id="ypl:CH46_3661"/>
<sequence length="37" mass="4212">MDYLSFLLPLVLPQLYQTGGSSHYLLSADLRTISWVL</sequence>
<gene>
    <name evidence="1" type="ORF">NCTC5923_01653</name>
</gene>
<evidence type="ECO:0000313" key="1">
    <source>
        <dbReference type="EMBL" id="SQA42647.1"/>
    </source>
</evidence>
<reference evidence="1 2" key="1">
    <citation type="submission" date="2018-06" db="EMBL/GenBank/DDBJ databases">
        <authorList>
            <consortium name="Pathogen Informatics"/>
            <person name="Doyle S."/>
        </authorList>
    </citation>
    <scope>NUCLEOTIDE SEQUENCE [LARGE SCALE GENOMIC DNA]</scope>
    <source>
        <strain evidence="1 2">NCTC5923</strain>
    </source>
</reference>
<dbReference type="AlphaFoldDB" id="A0AAX2I0C8"/>
<organism evidence="1 2">
    <name type="scientific">Yersinia pestis</name>
    <dbReference type="NCBI Taxonomy" id="632"/>
    <lineage>
        <taxon>Bacteria</taxon>
        <taxon>Pseudomonadati</taxon>
        <taxon>Pseudomonadota</taxon>
        <taxon>Gammaproteobacteria</taxon>
        <taxon>Enterobacterales</taxon>
        <taxon>Yersiniaceae</taxon>
        <taxon>Yersinia</taxon>
    </lineage>
</organism>
<protein>
    <submittedName>
        <fullName evidence="1">Uncharacterized protein</fullName>
    </submittedName>
</protein>
<proteinExistence type="predicted"/>
<comment type="caution">
    <text evidence="1">The sequence shown here is derived from an EMBL/GenBank/DDBJ whole genome shotgun (WGS) entry which is preliminary data.</text>
</comment>
<accession>A0AAX2I0C8</accession>
<dbReference type="KEGG" id="ypw:CH59_375"/>
<dbReference type="Proteomes" id="UP000251879">
    <property type="component" value="Unassembled WGS sequence"/>
</dbReference>
<evidence type="ECO:0000313" key="2">
    <source>
        <dbReference type="Proteomes" id="UP000251879"/>
    </source>
</evidence>
<dbReference type="KEGG" id="ypj:CH55_1075"/>
<dbReference type="EMBL" id="UAVH01000006">
    <property type="protein sequence ID" value="SQA42647.1"/>
    <property type="molecule type" value="Genomic_DNA"/>
</dbReference>
<dbReference type="KEGG" id="ypv:BZ15_2088"/>